<accession>A0A4C1YX25</accession>
<dbReference type="AlphaFoldDB" id="A0A4C1YX25"/>
<evidence type="ECO:0000313" key="2">
    <source>
        <dbReference type="Proteomes" id="UP000299102"/>
    </source>
</evidence>
<comment type="caution">
    <text evidence="1">The sequence shown here is derived from an EMBL/GenBank/DDBJ whole genome shotgun (WGS) entry which is preliminary data.</text>
</comment>
<dbReference type="OrthoDB" id="27917at2759"/>
<reference evidence="1 2" key="1">
    <citation type="journal article" date="2019" name="Commun. Biol.">
        <title>The bagworm genome reveals a unique fibroin gene that provides high tensile strength.</title>
        <authorList>
            <person name="Kono N."/>
            <person name="Nakamura H."/>
            <person name="Ohtoshi R."/>
            <person name="Tomita M."/>
            <person name="Numata K."/>
            <person name="Arakawa K."/>
        </authorList>
    </citation>
    <scope>NUCLEOTIDE SEQUENCE [LARGE SCALE GENOMIC DNA]</scope>
</reference>
<sequence length="102" mass="11694">MYAKNELYALAFMEYLEGPDLFDTMFEKDPDGTLLLKIGGELLHHYAHQVTHSLDGEQLQVVTLGLTLHPLQSSLEAGKCFTSFFSKPWYKNNTVLYTHKQK</sequence>
<dbReference type="Proteomes" id="UP000299102">
    <property type="component" value="Unassembled WGS sequence"/>
</dbReference>
<protein>
    <submittedName>
        <fullName evidence="1">Uncharacterized protein</fullName>
    </submittedName>
</protein>
<keyword evidence="2" id="KW-1185">Reference proteome</keyword>
<evidence type="ECO:0000313" key="1">
    <source>
        <dbReference type="EMBL" id="GBP79770.1"/>
    </source>
</evidence>
<organism evidence="1 2">
    <name type="scientific">Eumeta variegata</name>
    <name type="common">Bagworm moth</name>
    <name type="synonym">Eumeta japonica</name>
    <dbReference type="NCBI Taxonomy" id="151549"/>
    <lineage>
        <taxon>Eukaryota</taxon>
        <taxon>Metazoa</taxon>
        <taxon>Ecdysozoa</taxon>
        <taxon>Arthropoda</taxon>
        <taxon>Hexapoda</taxon>
        <taxon>Insecta</taxon>
        <taxon>Pterygota</taxon>
        <taxon>Neoptera</taxon>
        <taxon>Endopterygota</taxon>
        <taxon>Lepidoptera</taxon>
        <taxon>Glossata</taxon>
        <taxon>Ditrysia</taxon>
        <taxon>Tineoidea</taxon>
        <taxon>Psychidae</taxon>
        <taxon>Oiketicinae</taxon>
        <taxon>Eumeta</taxon>
    </lineage>
</organism>
<gene>
    <name evidence="1" type="ORF">EVAR_56678_1</name>
</gene>
<proteinExistence type="predicted"/>
<name>A0A4C1YX25_EUMVA</name>
<dbReference type="EMBL" id="BGZK01001429">
    <property type="protein sequence ID" value="GBP79770.1"/>
    <property type="molecule type" value="Genomic_DNA"/>
</dbReference>